<evidence type="ECO:0000313" key="2">
    <source>
        <dbReference type="EMBL" id="MBD8033823.1"/>
    </source>
</evidence>
<evidence type="ECO:0000256" key="1">
    <source>
        <dbReference type="SAM" id="MobiDB-lite"/>
    </source>
</evidence>
<keyword evidence="3" id="KW-1185">Reference proteome</keyword>
<dbReference type="EMBL" id="JACSPW010000011">
    <property type="protein sequence ID" value="MBD8033823.1"/>
    <property type="molecule type" value="Genomic_DNA"/>
</dbReference>
<name>A0ABR8XPE6_9BACL</name>
<sequence length="288" mass="30552">MSSDTSAYLSSQSVISDTITAGIWEVPVAPACGVEDLVETVPGEESEPSTEQTANTSQEEKANPPQEETATVAITSSENEMDCVIVVGAPGLGAIDAGNSSDLACKKTDAPVLQVPVSEVSVSEPVTEVVPVSNDKVDCKKEDKNEAVKKDEEKDKDKDKNKDKDKAPEDVEAPASDKEADKKDPEKDEKEAEKDKAPEDVDAPANDEEKASEEAEAPASDKEKAEAPNQKELTPVEKEAKKDSGTKEGSGESKENMGQKSNNEGPTQPVRSPETTKEASEGSPLLQP</sequence>
<organism evidence="2 3">
    <name type="scientific">Solibacillus merdavium</name>
    <dbReference type="NCBI Taxonomy" id="2762218"/>
    <lineage>
        <taxon>Bacteria</taxon>
        <taxon>Bacillati</taxon>
        <taxon>Bacillota</taxon>
        <taxon>Bacilli</taxon>
        <taxon>Bacillales</taxon>
        <taxon>Caryophanaceae</taxon>
        <taxon>Solibacillus</taxon>
    </lineage>
</organism>
<protein>
    <submittedName>
        <fullName evidence="2">Uncharacterized protein</fullName>
    </submittedName>
</protein>
<feature type="compositionally biased region" description="Low complexity" evidence="1">
    <location>
        <begin position="120"/>
        <end position="133"/>
    </location>
</feature>
<feature type="compositionally biased region" description="Basic and acidic residues" evidence="1">
    <location>
        <begin position="207"/>
        <end position="226"/>
    </location>
</feature>
<accession>A0ABR8XPE6</accession>
<evidence type="ECO:0000313" key="3">
    <source>
        <dbReference type="Proteomes" id="UP000600565"/>
    </source>
</evidence>
<gene>
    <name evidence="2" type="ORF">H9632_12200</name>
</gene>
<feature type="compositionally biased region" description="Basic and acidic residues" evidence="1">
    <location>
        <begin position="234"/>
        <end position="257"/>
    </location>
</feature>
<dbReference type="RefSeq" id="WP_191704345.1">
    <property type="nucleotide sequence ID" value="NZ_JACSPW010000011.1"/>
</dbReference>
<feature type="compositionally biased region" description="Basic and acidic residues" evidence="1">
    <location>
        <begin position="135"/>
        <end position="199"/>
    </location>
</feature>
<comment type="caution">
    <text evidence="2">The sequence shown here is derived from an EMBL/GenBank/DDBJ whole genome shotgun (WGS) entry which is preliminary data.</text>
</comment>
<reference evidence="2 3" key="1">
    <citation type="submission" date="2020-08" db="EMBL/GenBank/DDBJ databases">
        <title>A Genomic Blueprint of the Chicken Gut Microbiome.</title>
        <authorList>
            <person name="Gilroy R."/>
            <person name="Ravi A."/>
            <person name="Getino M."/>
            <person name="Pursley I."/>
            <person name="Horton D.L."/>
            <person name="Alikhan N.-F."/>
            <person name="Baker D."/>
            <person name="Gharbi K."/>
            <person name="Hall N."/>
            <person name="Watson M."/>
            <person name="Adriaenssens E.M."/>
            <person name="Foster-Nyarko E."/>
            <person name="Jarju S."/>
            <person name="Secka A."/>
            <person name="Antonio M."/>
            <person name="Oren A."/>
            <person name="Chaudhuri R."/>
            <person name="La Ragione R.M."/>
            <person name="Hildebrand F."/>
            <person name="Pallen M.J."/>
        </authorList>
    </citation>
    <scope>NUCLEOTIDE SEQUENCE [LARGE SCALE GENOMIC DNA]</scope>
    <source>
        <strain evidence="2 3">Sa1YVA6</strain>
    </source>
</reference>
<feature type="region of interest" description="Disordered" evidence="1">
    <location>
        <begin position="120"/>
        <end position="288"/>
    </location>
</feature>
<feature type="compositionally biased region" description="Acidic residues" evidence="1">
    <location>
        <begin position="36"/>
        <end position="48"/>
    </location>
</feature>
<proteinExistence type="predicted"/>
<feature type="region of interest" description="Disordered" evidence="1">
    <location>
        <begin position="36"/>
        <end position="69"/>
    </location>
</feature>
<dbReference type="Proteomes" id="UP000600565">
    <property type="component" value="Unassembled WGS sequence"/>
</dbReference>
<feature type="compositionally biased region" description="Polar residues" evidence="1">
    <location>
        <begin position="258"/>
        <end position="270"/>
    </location>
</feature>